<sequence>MDLIEENANTLEQETDGYLVDESDDEDEDEEDEIEESDEDEESRNDGEARTPDETGKGYNLRVDPPRRSASRYTSSMFKKAAKKCKNLVKDINIGYNISDIIMYESTEHLRRHLHQLTDGIYYDCVPQPHIAYIAWDDVTFACPYHSRSTSSWGDLWQPRTALIYSENSGTCIGSKSKTRMKDGSSHGTSFASAIASSVTFGAMMPSP</sequence>
<feature type="region of interest" description="Disordered" evidence="1">
    <location>
        <begin position="1"/>
        <end position="71"/>
    </location>
</feature>
<dbReference type="EMBL" id="SDMP01000013">
    <property type="protein sequence ID" value="RYR20794.1"/>
    <property type="molecule type" value="Genomic_DNA"/>
</dbReference>
<feature type="compositionally biased region" description="Basic and acidic residues" evidence="1">
    <location>
        <begin position="44"/>
        <end position="56"/>
    </location>
</feature>
<evidence type="ECO:0000256" key="1">
    <source>
        <dbReference type="SAM" id="MobiDB-lite"/>
    </source>
</evidence>
<proteinExistence type="predicted"/>
<evidence type="ECO:0000313" key="3">
    <source>
        <dbReference type="Proteomes" id="UP000289738"/>
    </source>
</evidence>
<reference evidence="2 3" key="1">
    <citation type="submission" date="2019-01" db="EMBL/GenBank/DDBJ databases">
        <title>Sequencing of cultivated peanut Arachis hypogaea provides insights into genome evolution and oil improvement.</title>
        <authorList>
            <person name="Chen X."/>
        </authorList>
    </citation>
    <scope>NUCLEOTIDE SEQUENCE [LARGE SCALE GENOMIC DNA]</scope>
    <source>
        <strain evidence="3">cv. Fuhuasheng</strain>
        <tissue evidence="2">Leaves</tissue>
    </source>
</reference>
<name>A0A445A2X3_ARAHY</name>
<organism evidence="2 3">
    <name type="scientific">Arachis hypogaea</name>
    <name type="common">Peanut</name>
    <dbReference type="NCBI Taxonomy" id="3818"/>
    <lineage>
        <taxon>Eukaryota</taxon>
        <taxon>Viridiplantae</taxon>
        <taxon>Streptophyta</taxon>
        <taxon>Embryophyta</taxon>
        <taxon>Tracheophyta</taxon>
        <taxon>Spermatophyta</taxon>
        <taxon>Magnoliopsida</taxon>
        <taxon>eudicotyledons</taxon>
        <taxon>Gunneridae</taxon>
        <taxon>Pentapetalae</taxon>
        <taxon>rosids</taxon>
        <taxon>fabids</taxon>
        <taxon>Fabales</taxon>
        <taxon>Fabaceae</taxon>
        <taxon>Papilionoideae</taxon>
        <taxon>50 kb inversion clade</taxon>
        <taxon>dalbergioids sensu lato</taxon>
        <taxon>Dalbergieae</taxon>
        <taxon>Pterocarpus clade</taxon>
        <taxon>Arachis</taxon>
    </lineage>
</organism>
<evidence type="ECO:0000313" key="2">
    <source>
        <dbReference type="EMBL" id="RYR20794.1"/>
    </source>
</evidence>
<keyword evidence="3" id="KW-1185">Reference proteome</keyword>
<protein>
    <recommendedName>
        <fullName evidence="4">Peptidase S8/S53 domain-containing protein</fullName>
    </recommendedName>
</protein>
<comment type="caution">
    <text evidence="2">The sequence shown here is derived from an EMBL/GenBank/DDBJ whole genome shotgun (WGS) entry which is preliminary data.</text>
</comment>
<evidence type="ECO:0008006" key="4">
    <source>
        <dbReference type="Google" id="ProtNLM"/>
    </source>
</evidence>
<dbReference type="AlphaFoldDB" id="A0A445A2X3"/>
<gene>
    <name evidence="2" type="ORF">Ahy_B03g066036</name>
</gene>
<feature type="compositionally biased region" description="Acidic residues" evidence="1">
    <location>
        <begin position="13"/>
        <end position="43"/>
    </location>
</feature>
<dbReference type="Proteomes" id="UP000289738">
    <property type="component" value="Chromosome B03"/>
</dbReference>
<accession>A0A445A2X3</accession>